<dbReference type="RefSeq" id="WP_184580896.1">
    <property type="nucleotide sequence ID" value="NZ_JACHJT010000001.1"/>
</dbReference>
<feature type="compositionally biased region" description="Pro residues" evidence="1">
    <location>
        <begin position="181"/>
        <end position="191"/>
    </location>
</feature>
<gene>
    <name evidence="2" type="ORF">F4561_004074</name>
</gene>
<comment type="caution">
    <text evidence="2">The sequence shown here is derived from an EMBL/GenBank/DDBJ whole genome shotgun (WGS) entry which is preliminary data.</text>
</comment>
<proteinExistence type="predicted"/>
<dbReference type="EMBL" id="JACHJT010000001">
    <property type="protein sequence ID" value="MBB4933254.1"/>
    <property type="molecule type" value="Genomic_DNA"/>
</dbReference>
<keyword evidence="3" id="KW-1185">Reference proteome</keyword>
<dbReference type="Proteomes" id="UP000523007">
    <property type="component" value="Unassembled WGS sequence"/>
</dbReference>
<evidence type="ECO:0000256" key="1">
    <source>
        <dbReference type="SAM" id="MobiDB-lite"/>
    </source>
</evidence>
<evidence type="ECO:0000313" key="2">
    <source>
        <dbReference type="EMBL" id="MBB4933254.1"/>
    </source>
</evidence>
<accession>A0A7W7W4X0</accession>
<protein>
    <submittedName>
        <fullName evidence="2">Uncharacterized protein</fullName>
    </submittedName>
</protein>
<sequence>MANWVRFAGPEAADADLLPAPVLPRPARTPDLVRQWRQWQEALRSGQYPDAHPDTLIPLVPEDSPPIRVPPDFERLAPWPEVRGRCRDTWPAFQRWRAACHHRLDQTSGGRLGRSVAAIVASMTPGQAAKIDLIALAEPRVLREEPGEATLTLGFLASGRYLPWLREFTAAAPRRETPPGWYTPPPSPPAPGESRSPGGGGHRVTVSSGTMGHWFAFACPDLASTDFLDPPAGRPEPDATARAQWRAWWEQARAQAAQRPDTRRPLIDGLLVEFHRAAKSGPGTAATLPELPAYCRAAWSAFDDWFPNARQRADEAGRGAARTVADLHAAHPRWGKTSSRSDTIDVVPVRAARVLHQEPGYAIVTAGLVESDGFTNWVLGFTADSE</sequence>
<name>A0A7W7W4X0_9ACTN</name>
<dbReference type="AlphaFoldDB" id="A0A7W7W4X0"/>
<feature type="region of interest" description="Disordered" evidence="1">
    <location>
        <begin position="174"/>
        <end position="205"/>
    </location>
</feature>
<evidence type="ECO:0000313" key="3">
    <source>
        <dbReference type="Proteomes" id="UP000523007"/>
    </source>
</evidence>
<organism evidence="2 3">
    <name type="scientific">Lipingzhangella halophila</name>
    <dbReference type="NCBI Taxonomy" id="1783352"/>
    <lineage>
        <taxon>Bacteria</taxon>
        <taxon>Bacillati</taxon>
        <taxon>Actinomycetota</taxon>
        <taxon>Actinomycetes</taxon>
        <taxon>Streptosporangiales</taxon>
        <taxon>Nocardiopsidaceae</taxon>
        <taxon>Lipingzhangella</taxon>
    </lineage>
</organism>
<reference evidence="2 3" key="1">
    <citation type="submission" date="2020-08" db="EMBL/GenBank/DDBJ databases">
        <title>Sequencing the genomes of 1000 actinobacteria strains.</title>
        <authorList>
            <person name="Klenk H.-P."/>
        </authorList>
    </citation>
    <scope>NUCLEOTIDE SEQUENCE [LARGE SCALE GENOMIC DNA]</scope>
    <source>
        <strain evidence="2 3">DSM 102030</strain>
    </source>
</reference>